<protein>
    <submittedName>
        <fullName evidence="2">Uncharacterized protein</fullName>
    </submittedName>
</protein>
<dbReference type="EMBL" id="BAAAPH010000011">
    <property type="protein sequence ID" value="GAA1576286.1"/>
    <property type="molecule type" value="Genomic_DNA"/>
</dbReference>
<dbReference type="Proteomes" id="UP001501705">
    <property type="component" value="Unassembled WGS sequence"/>
</dbReference>
<evidence type="ECO:0000313" key="2">
    <source>
        <dbReference type="EMBL" id="GAA1576286.1"/>
    </source>
</evidence>
<comment type="caution">
    <text evidence="2">The sequence shown here is derived from an EMBL/GenBank/DDBJ whole genome shotgun (WGS) entry which is preliminary data.</text>
</comment>
<dbReference type="RefSeq" id="WP_344234736.1">
    <property type="nucleotide sequence ID" value="NZ_BAAAPH010000011.1"/>
</dbReference>
<evidence type="ECO:0000313" key="3">
    <source>
        <dbReference type="Proteomes" id="UP001501705"/>
    </source>
</evidence>
<evidence type="ECO:0000256" key="1">
    <source>
        <dbReference type="SAM" id="Phobius"/>
    </source>
</evidence>
<keyword evidence="1" id="KW-1133">Transmembrane helix</keyword>
<organism evidence="2 3">
    <name type="scientific">Kribbella hippodromi</name>
    <dbReference type="NCBI Taxonomy" id="434347"/>
    <lineage>
        <taxon>Bacteria</taxon>
        <taxon>Bacillati</taxon>
        <taxon>Actinomycetota</taxon>
        <taxon>Actinomycetes</taxon>
        <taxon>Propionibacteriales</taxon>
        <taxon>Kribbellaceae</taxon>
        <taxon>Kribbella</taxon>
    </lineage>
</organism>
<name>A0ABN2DFS7_9ACTN</name>
<keyword evidence="3" id="KW-1185">Reference proteome</keyword>
<accession>A0ABN2DFS7</accession>
<keyword evidence="1" id="KW-0472">Membrane</keyword>
<sequence>MRAGTARLIVVRQEAPEVTGVAGLRGWFLGLTVLSGMTVGTAVAVRRVLTRTAEMQVAPRTLTVARVLRFAEMQLLARTQAHAGMATRAQAQAQAGMATRAQTRARAGMAERTRARAQAHAGMPARTRVRVHAGMRVRMWVLA</sequence>
<feature type="transmembrane region" description="Helical" evidence="1">
    <location>
        <begin position="26"/>
        <end position="45"/>
    </location>
</feature>
<proteinExistence type="predicted"/>
<gene>
    <name evidence="2" type="ORF">GCM10009804_36230</name>
</gene>
<reference evidence="2 3" key="1">
    <citation type="journal article" date="2019" name="Int. J. Syst. Evol. Microbiol.">
        <title>The Global Catalogue of Microorganisms (GCM) 10K type strain sequencing project: providing services to taxonomists for standard genome sequencing and annotation.</title>
        <authorList>
            <consortium name="The Broad Institute Genomics Platform"/>
            <consortium name="The Broad Institute Genome Sequencing Center for Infectious Disease"/>
            <person name="Wu L."/>
            <person name="Ma J."/>
        </authorList>
    </citation>
    <scope>NUCLEOTIDE SEQUENCE [LARGE SCALE GENOMIC DNA]</scope>
    <source>
        <strain evidence="2 3">JCM 15572</strain>
    </source>
</reference>
<keyword evidence="1" id="KW-0812">Transmembrane</keyword>